<evidence type="ECO:0000313" key="3">
    <source>
        <dbReference type="EMBL" id="MBA9026417.1"/>
    </source>
</evidence>
<gene>
    <name evidence="3" type="ORF">HNP81_001702</name>
</gene>
<name>A0ABR6CN15_9BACI</name>
<evidence type="ECO:0000313" key="4">
    <source>
        <dbReference type="Proteomes" id="UP000626697"/>
    </source>
</evidence>
<dbReference type="Gene3D" id="3.20.20.30">
    <property type="entry name" value="Luciferase-like domain"/>
    <property type="match status" value="1"/>
</dbReference>
<dbReference type="Proteomes" id="UP000626697">
    <property type="component" value="Unassembled WGS sequence"/>
</dbReference>
<dbReference type="NCBIfam" id="TIGR03558">
    <property type="entry name" value="oxido_grp_1"/>
    <property type="match status" value="1"/>
</dbReference>
<feature type="domain" description="Luciferase-like" evidence="2">
    <location>
        <begin position="4"/>
        <end position="219"/>
    </location>
</feature>
<keyword evidence="4" id="KW-1185">Reference proteome</keyword>
<reference evidence="3 4" key="1">
    <citation type="submission" date="2020-08" db="EMBL/GenBank/DDBJ databases">
        <title>Genomic Encyclopedia of Type Strains, Phase IV (KMG-IV): sequencing the most valuable type-strain genomes for metagenomic binning, comparative biology and taxonomic classification.</title>
        <authorList>
            <person name="Goeker M."/>
        </authorList>
    </citation>
    <scope>NUCLEOTIDE SEQUENCE [LARGE SCALE GENOMIC DNA]</scope>
    <source>
        <strain evidence="3 4">DSM 105481</strain>
    </source>
</reference>
<dbReference type="SUPFAM" id="SSF51679">
    <property type="entry name" value="Bacterial luciferase-like"/>
    <property type="match status" value="1"/>
</dbReference>
<dbReference type="InterPro" id="IPR050766">
    <property type="entry name" value="Bact_Lucif_Oxidored"/>
</dbReference>
<dbReference type="InterPro" id="IPR019949">
    <property type="entry name" value="CmoO-like"/>
</dbReference>
<dbReference type="PANTHER" id="PTHR30137:SF20">
    <property type="entry name" value="N-ACETYL-S-ALKYLCYSTEINE MONOOXYGENASE"/>
    <property type="match status" value="1"/>
</dbReference>
<comment type="similarity">
    <text evidence="1">To bacterial alkanal monooxygenase alpha and beta chains.</text>
</comment>
<comment type="caution">
    <text evidence="3">The sequence shown here is derived from an EMBL/GenBank/DDBJ whole genome shotgun (WGS) entry which is preliminary data.</text>
</comment>
<evidence type="ECO:0000259" key="2">
    <source>
        <dbReference type="Pfam" id="PF00296"/>
    </source>
</evidence>
<dbReference type="InterPro" id="IPR011251">
    <property type="entry name" value="Luciferase-like_dom"/>
</dbReference>
<proteinExistence type="predicted"/>
<dbReference type="Pfam" id="PF00296">
    <property type="entry name" value="Bac_luciferase"/>
    <property type="match status" value="1"/>
</dbReference>
<organism evidence="3 4">
    <name type="scientific">Peribacillus huizhouensis</name>
    <dbReference type="NCBI Taxonomy" id="1501239"/>
    <lineage>
        <taxon>Bacteria</taxon>
        <taxon>Bacillati</taxon>
        <taxon>Bacillota</taxon>
        <taxon>Bacilli</taxon>
        <taxon>Bacillales</taxon>
        <taxon>Bacillaceae</taxon>
        <taxon>Peribacillus</taxon>
    </lineage>
</organism>
<protein>
    <submittedName>
        <fullName evidence="3">Luciferase family oxidoreductase group 1</fullName>
    </submittedName>
</protein>
<accession>A0ABR6CN15</accession>
<dbReference type="EMBL" id="JACJHX010000004">
    <property type="protein sequence ID" value="MBA9026417.1"/>
    <property type="molecule type" value="Genomic_DNA"/>
</dbReference>
<dbReference type="PANTHER" id="PTHR30137">
    <property type="entry name" value="LUCIFERASE-LIKE MONOOXYGENASE"/>
    <property type="match status" value="1"/>
</dbReference>
<evidence type="ECO:0000256" key="1">
    <source>
        <dbReference type="ARBA" id="ARBA00007789"/>
    </source>
</evidence>
<sequence>MIQHYSPYKVVENFHVLSSLAPGRVDLGVGKAPGGFPLSTRALQFGTVNDRTDFVERLSFLQQLIEDKVDPDHPLAGIQALPKSPKKPEIFLLGTSANSAALAANYRISYVFAQFINSDPSELESAVNVYKEKYPEGKFIVSSAVIAAPSKEEAEELAKEHRIFKVHFQSGRTLTVHSAKAAEAFEEQATEPYEIEESQAHVIAGTSEFVKGELDHLHKTYRVDEFILHTPLLKEAERLRSFELLSPLRSSERNREYIL</sequence>
<dbReference type="InterPro" id="IPR036661">
    <property type="entry name" value="Luciferase-like_sf"/>
</dbReference>